<dbReference type="Gramene" id="rna-AYBTSS11_LOCUS15279">
    <property type="protein sequence ID" value="CAJ1952405.1"/>
    <property type="gene ID" value="gene-AYBTSS11_LOCUS15279"/>
</dbReference>
<name>A0AA86SCZ8_9FABA</name>
<gene>
    <name evidence="2" type="ORF">AYBTSS11_LOCUS15279</name>
</gene>
<protein>
    <submittedName>
        <fullName evidence="2">Uncharacterized protein</fullName>
    </submittedName>
</protein>
<keyword evidence="1" id="KW-0812">Transmembrane</keyword>
<evidence type="ECO:0000313" key="2">
    <source>
        <dbReference type="EMBL" id="CAJ1952405.1"/>
    </source>
</evidence>
<reference evidence="2" key="1">
    <citation type="submission" date="2023-10" db="EMBL/GenBank/DDBJ databases">
        <authorList>
            <person name="Domelevo Entfellner J.-B."/>
        </authorList>
    </citation>
    <scope>NUCLEOTIDE SEQUENCE</scope>
</reference>
<organism evidence="2 3">
    <name type="scientific">Sphenostylis stenocarpa</name>
    <dbReference type="NCBI Taxonomy" id="92480"/>
    <lineage>
        <taxon>Eukaryota</taxon>
        <taxon>Viridiplantae</taxon>
        <taxon>Streptophyta</taxon>
        <taxon>Embryophyta</taxon>
        <taxon>Tracheophyta</taxon>
        <taxon>Spermatophyta</taxon>
        <taxon>Magnoliopsida</taxon>
        <taxon>eudicotyledons</taxon>
        <taxon>Gunneridae</taxon>
        <taxon>Pentapetalae</taxon>
        <taxon>rosids</taxon>
        <taxon>fabids</taxon>
        <taxon>Fabales</taxon>
        <taxon>Fabaceae</taxon>
        <taxon>Papilionoideae</taxon>
        <taxon>50 kb inversion clade</taxon>
        <taxon>NPAAA clade</taxon>
        <taxon>indigoferoid/millettioid clade</taxon>
        <taxon>Phaseoleae</taxon>
        <taxon>Sphenostylis</taxon>
    </lineage>
</organism>
<dbReference type="AlphaFoldDB" id="A0AA86SCZ8"/>
<proteinExistence type="predicted"/>
<keyword evidence="3" id="KW-1185">Reference proteome</keyword>
<keyword evidence="1" id="KW-1133">Transmembrane helix</keyword>
<evidence type="ECO:0000256" key="1">
    <source>
        <dbReference type="SAM" id="Phobius"/>
    </source>
</evidence>
<feature type="transmembrane region" description="Helical" evidence="1">
    <location>
        <begin position="12"/>
        <end position="30"/>
    </location>
</feature>
<sequence length="57" mass="6641">MRDFSRSSAFSFLWSSMYLALNAFHLLLLWNDKKSVMSTQTHCAGYEKAQIHELQAE</sequence>
<keyword evidence="1" id="KW-0472">Membrane</keyword>
<dbReference type="Proteomes" id="UP001189624">
    <property type="component" value="Chromosome 4"/>
</dbReference>
<dbReference type="EMBL" id="OY731401">
    <property type="protein sequence ID" value="CAJ1952405.1"/>
    <property type="molecule type" value="Genomic_DNA"/>
</dbReference>
<evidence type="ECO:0000313" key="3">
    <source>
        <dbReference type="Proteomes" id="UP001189624"/>
    </source>
</evidence>
<accession>A0AA86SCZ8</accession>